<feature type="transmembrane region" description="Helical" evidence="7">
    <location>
        <begin position="185"/>
        <end position="210"/>
    </location>
</feature>
<evidence type="ECO:0000256" key="3">
    <source>
        <dbReference type="ARBA" id="ARBA00022692"/>
    </source>
</evidence>
<evidence type="ECO:0000313" key="8">
    <source>
        <dbReference type="EMBL" id="MBH0111492.1"/>
    </source>
</evidence>
<organism evidence="8 9">
    <name type="scientific">Novosphingobium aureum</name>
    <dbReference type="NCBI Taxonomy" id="2792964"/>
    <lineage>
        <taxon>Bacteria</taxon>
        <taxon>Pseudomonadati</taxon>
        <taxon>Pseudomonadota</taxon>
        <taxon>Alphaproteobacteria</taxon>
        <taxon>Sphingomonadales</taxon>
        <taxon>Sphingomonadaceae</taxon>
        <taxon>Novosphingobium</taxon>
    </lineage>
</organism>
<keyword evidence="5 7" id="KW-0472">Membrane</keyword>
<gene>
    <name evidence="8" type="ORF">I5E68_00820</name>
</gene>
<reference evidence="8" key="1">
    <citation type="submission" date="2020-11" db="EMBL/GenBank/DDBJ databases">
        <title>Novosphingobium aureum sp. nov., a marine bacterium isolated from sediment of a salt flat.</title>
        <authorList>
            <person name="Yoo Y."/>
            <person name="Kim J.-J."/>
        </authorList>
    </citation>
    <scope>NUCLEOTIDE SEQUENCE</scope>
    <source>
        <strain evidence="8">YJ-S2-02</strain>
    </source>
</reference>
<feature type="transmembrane region" description="Helical" evidence="7">
    <location>
        <begin position="230"/>
        <end position="252"/>
    </location>
</feature>
<dbReference type="GO" id="GO:0005886">
    <property type="term" value="C:plasma membrane"/>
    <property type="evidence" value="ECO:0007669"/>
    <property type="project" value="UniProtKB-SubCell"/>
</dbReference>
<sequence length="354" mass="38455">MKADPPPSEAFAAPGPVQDLTPEGRRRAALRQRAGRRESGRGTGKRLASTLRRKAGPGSRFFEIVRRVLAGAWNDGFIHAGNLAYMTLLALFPFFIALAAIFSALGEAARLDASIDAVLVAMPPRVSEVLAPVARDVVAARHGWLLWIGGLFGLWTATSLIETVRDILHRSYGTAKSRAYWHYRLSSTGLIFASVLLLLVSLSSQVLISALEEILAILFPALTGAVDRIVVSRLVSAGTLFGSIYGLFLMLTPREYQARSHPKWPGAALVTLWWLLVAWALPRVLRNFFVYDLTYGSLAGVMIALFFFWLVGLGMVVGAELNAALTVSPEERDLLGQPGVAAGTGDNEVQEDKE</sequence>
<keyword evidence="3 7" id="KW-0812">Transmembrane</keyword>
<dbReference type="Proteomes" id="UP000617634">
    <property type="component" value="Unassembled WGS sequence"/>
</dbReference>
<comment type="caution">
    <text evidence="8">The sequence shown here is derived from an EMBL/GenBank/DDBJ whole genome shotgun (WGS) entry which is preliminary data.</text>
</comment>
<evidence type="ECO:0000313" key="9">
    <source>
        <dbReference type="Proteomes" id="UP000617634"/>
    </source>
</evidence>
<evidence type="ECO:0000256" key="1">
    <source>
        <dbReference type="ARBA" id="ARBA00004651"/>
    </source>
</evidence>
<dbReference type="PANTHER" id="PTHR30213:SF0">
    <property type="entry name" value="UPF0761 MEMBRANE PROTEIN YIHY"/>
    <property type="match status" value="1"/>
</dbReference>
<dbReference type="EMBL" id="JADZGI010000001">
    <property type="protein sequence ID" value="MBH0111492.1"/>
    <property type="molecule type" value="Genomic_DNA"/>
</dbReference>
<name>A0A931H8V1_9SPHN</name>
<keyword evidence="9" id="KW-1185">Reference proteome</keyword>
<keyword evidence="2" id="KW-1003">Cell membrane</keyword>
<evidence type="ECO:0000256" key="5">
    <source>
        <dbReference type="ARBA" id="ARBA00023136"/>
    </source>
</evidence>
<evidence type="ECO:0000256" key="7">
    <source>
        <dbReference type="SAM" id="Phobius"/>
    </source>
</evidence>
<feature type="region of interest" description="Disordered" evidence="6">
    <location>
        <begin position="335"/>
        <end position="354"/>
    </location>
</feature>
<feature type="region of interest" description="Disordered" evidence="6">
    <location>
        <begin position="1"/>
        <end position="52"/>
    </location>
</feature>
<evidence type="ECO:0000256" key="4">
    <source>
        <dbReference type="ARBA" id="ARBA00022989"/>
    </source>
</evidence>
<feature type="transmembrane region" description="Helical" evidence="7">
    <location>
        <begin position="83"/>
        <end position="105"/>
    </location>
</feature>
<dbReference type="AlphaFoldDB" id="A0A931H8V1"/>
<keyword evidence="4 7" id="KW-1133">Transmembrane helix</keyword>
<feature type="transmembrane region" description="Helical" evidence="7">
    <location>
        <begin position="144"/>
        <end position="164"/>
    </location>
</feature>
<proteinExistence type="predicted"/>
<protein>
    <submittedName>
        <fullName evidence="8">YihY/virulence factor BrkB family protein</fullName>
    </submittedName>
</protein>
<evidence type="ECO:0000256" key="2">
    <source>
        <dbReference type="ARBA" id="ARBA00022475"/>
    </source>
</evidence>
<feature type="transmembrane region" description="Helical" evidence="7">
    <location>
        <begin position="293"/>
        <end position="317"/>
    </location>
</feature>
<dbReference type="Pfam" id="PF03631">
    <property type="entry name" value="Virul_fac_BrkB"/>
    <property type="match status" value="1"/>
</dbReference>
<dbReference type="PANTHER" id="PTHR30213">
    <property type="entry name" value="INNER MEMBRANE PROTEIN YHJD"/>
    <property type="match status" value="1"/>
</dbReference>
<evidence type="ECO:0000256" key="6">
    <source>
        <dbReference type="SAM" id="MobiDB-lite"/>
    </source>
</evidence>
<feature type="transmembrane region" description="Helical" evidence="7">
    <location>
        <begin position="264"/>
        <end position="281"/>
    </location>
</feature>
<comment type="subcellular location">
    <subcellularLocation>
        <location evidence="1">Cell membrane</location>
        <topology evidence="1">Multi-pass membrane protein</topology>
    </subcellularLocation>
</comment>
<accession>A0A931H8V1</accession>
<dbReference type="InterPro" id="IPR017039">
    <property type="entry name" value="Virul_fac_BrkB"/>
</dbReference>